<organism evidence="2 3">
    <name type="scientific">Colletotrichum chrysophilum</name>
    <dbReference type="NCBI Taxonomy" id="1836956"/>
    <lineage>
        <taxon>Eukaryota</taxon>
        <taxon>Fungi</taxon>
        <taxon>Dikarya</taxon>
        <taxon>Ascomycota</taxon>
        <taxon>Pezizomycotina</taxon>
        <taxon>Sordariomycetes</taxon>
        <taxon>Hypocreomycetidae</taxon>
        <taxon>Glomerellales</taxon>
        <taxon>Glomerellaceae</taxon>
        <taxon>Colletotrichum</taxon>
        <taxon>Colletotrichum gloeosporioides species complex</taxon>
    </lineage>
</organism>
<evidence type="ECO:0000313" key="2">
    <source>
        <dbReference type="EMBL" id="KAK1847351.1"/>
    </source>
</evidence>
<feature type="chain" id="PRO_5041951418" evidence="1">
    <location>
        <begin position="20"/>
        <end position="73"/>
    </location>
</feature>
<keyword evidence="3" id="KW-1185">Reference proteome</keyword>
<dbReference type="EMBL" id="JAQOWY010000205">
    <property type="protein sequence ID" value="KAK1847351.1"/>
    <property type="molecule type" value="Genomic_DNA"/>
</dbReference>
<evidence type="ECO:0000256" key="1">
    <source>
        <dbReference type="SAM" id="SignalP"/>
    </source>
</evidence>
<sequence length="73" mass="7587">MAGVLGKLLAGLGVGVTECGGGGRGRAWAWRTSGLQQSLSMSLPTLEGRRQARASHLNFQSSGSSSLRFQQPA</sequence>
<keyword evidence="1" id="KW-0732">Signal</keyword>
<dbReference type="AlphaFoldDB" id="A0AAD9EJR7"/>
<reference evidence="2" key="1">
    <citation type="submission" date="2023-01" db="EMBL/GenBank/DDBJ databases">
        <title>Colletotrichum chrysophilum M932 genome sequence.</title>
        <authorList>
            <person name="Baroncelli R."/>
        </authorList>
    </citation>
    <scope>NUCLEOTIDE SEQUENCE</scope>
    <source>
        <strain evidence="2">M932</strain>
    </source>
</reference>
<proteinExistence type="predicted"/>
<name>A0AAD9EJR7_9PEZI</name>
<dbReference type="Proteomes" id="UP001243330">
    <property type="component" value="Unassembled WGS sequence"/>
</dbReference>
<accession>A0AAD9EJR7</accession>
<feature type="signal peptide" evidence="1">
    <location>
        <begin position="1"/>
        <end position="19"/>
    </location>
</feature>
<comment type="caution">
    <text evidence="2">The sequence shown here is derived from an EMBL/GenBank/DDBJ whole genome shotgun (WGS) entry which is preliminary data.</text>
</comment>
<evidence type="ECO:0000313" key="3">
    <source>
        <dbReference type="Proteomes" id="UP001243330"/>
    </source>
</evidence>
<protein>
    <submittedName>
        <fullName evidence="2">Uncharacterized protein</fullName>
    </submittedName>
</protein>
<gene>
    <name evidence="2" type="ORF">CCHR01_10020</name>
</gene>